<accession>A0A835U766</accession>
<evidence type="ECO:0000313" key="2">
    <source>
        <dbReference type="EMBL" id="KAG0452169.1"/>
    </source>
</evidence>
<name>A0A835U766_VANPL</name>
<dbReference type="Pfam" id="PF13456">
    <property type="entry name" value="RVT_3"/>
    <property type="match status" value="1"/>
</dbReference>
<gene>
    <name evidence="2" type="ORF">HPP92_026102</name>
</gene>
<feature type="domain" description="RNase H type-1" evidence="1">
    <location>
        <begin position="2"/>
        <end position="82"/>
    </location>
</feature>
<reference evidence="2 3" key="1">
    <citation type="journal article" date="2020" name="Nat. Food">
        <title>A phased Vanilla planifolia genome enables genetic improvement of flavour and production.</title>
        <authorList>
            <person name="Hasing T."/>
            <person name="Tang H."/>
            <person name="Brym M."/>
            <person name="Khazi F."/>
            <person name="Huang T."/>
            <person name="Chambers A.H."/>
        </authorList>
    </citation>
    <scope>NUCLEOTIDE SEQUENCE [LARGE SCALE GENOMIC DNA]</scope>
    <source>
        <tissue evidence="2">Leaf</tissue>
    </source>
</reference>
<proteinExistence type="predicted"/>
<dbReference type="AlphaFoldDB" id="A0A835U766"/>
<dbReference type="OrthoDB" id="1902587at2759"/>
<keyword evidence="3" id="KW-1185">Reference proteome</keyword>
<evidence type="ECO:0000313" key="3">
    <source>
        <dbReference type="Proteomes" id="UP000636800"/>
    </source>
</evidence>
<dbReference type="GO" id="GO:0003676">
    <property type="term" value="F:nucleic acid binding"/>
    <property type="evidence" value="ECO:0007669"/>
    <property type="project" value="InterPro"/>
</dbReference>
<sequence>MEVQAIMMAFDLLREFLPQHRAVEFQSNSMAALLEARDMVTKPSGEGMFAVSLQYVRAMEACRFSHIHREGNEPADWVARRACTHEFIWGPGESLPQPLIQLLLTDFLFDPP</sequence>
<dbReference type="InterPro" id="IPR002156">
    <property type="entry name" value="RNaseH_domain"/>
</dbReference>
<comment type="caution">
    <text evidence="2">The sequence shown here is derived from an EMBL/GenBank/DDBJ whole genome shotgun (WGS) entry which is preliminary data.</text>
</comment>
<dbReference type="Proteomes" id="UP000636800">
    <property type="component" value="Unassembled WGS sequence"/>
</dbReference>
<protein>
    <recommendedName>
        <fullName evidence="1">RNase H type-1 domain-containing protein</fullName>
    </recommendedName>
</protein>
<evidence type="ECO:0000259" key="1">
    <source>
        <dbReference type="Pfam" id="PF13456"/>
    </source>
</evidence>
<dbReference type="Gene3D" id="3.30.420.10">
    <property type="entry name" value="Ribonuclease H-like superfamily/Ribonuclease H"/>
    <property type="match status" value="1"/>
</dbReference>
<dbReference type="GO" id="GO:0004523">
    <property type="term" value="F:RNA-DNA hybrid ribonuclease activity"/>
    <property type="evidence" value="ECO:0007669"/>
    <property type="project" value="InterPro"/>
</dbReference>
<dbReference type="EMBL" id="JADCNL010000021">
    <property type="protein sequence ID" value="KAG0452169.1"/>
    <property type="molecule type" value="Genomic_DNA"/>
</dbReference>
<organism evidence="2 3">
    <name type="scientific">Vanilla planifolia</name>
    <name type="common">Vanilla</name>
    <dbReference type="NCBI Taxonomy" id="51239"/>
    <lineage>
        <taxon>Eukaryota</taxon>
        <taxon>Viridiplantae</taxon>
        <taxon>Streptophyta</taxon>
        <taxon>Embryophyta</taxon>
        <taxon>Tracheophyta</taxon>
        <taxon>Spermatophyta</taxon>
        <taxon>Magnoliopsida</taxon>
        <taxon>Liliopsida</taxon>
        <taxon>Asparagales</taxon>
        <taxon>Orchidaceae</taxon>
        <taxon>Vanilloideae</taxon>
        <taxon>Vanilleae</taxon>
        <taxon>Vanilla</taxon>
    </lineage>
</organism>
<dbReference type="InterPro" id="IPR036397">
    <property type="entry name" value="RNaseH_sf"/>
</dbReference>